<dbReference type="AlphaFoldDB" id="A0A6A6DW69"/>
<accession>A0A6A6DW69</accession>
<name>A0A6A6DW69_9PEZI</name>
<organism evidence="2 3">
    <name type="scientific">Zopfia rhizophila CBS 207.26</name>
    <dbReference type="NCBI Taxonomy" id="1314779"/>
    <lineage>
        <taxon>Eukaryota</taxon>
        <taxon>Fungi</taxon>
        <taxon>Dikarya</taxon>
        <taxon>Ascomycota</taxon>
        <taxon>Pezizomycotina</taxon>
        <taxon>Dothideomycetes</taxon>
        <taxon>Dothideomycetes incertae sedis</taxon>
        <taxon>Zopfiaceae</taxon>
        <taxon>Zopfia</taxon>
    </lineage>
</organism>
<reference evidence="2" key="1">
    <citation type="journal article" date="2020" name="Stud. Mycol.">
        <title>101 Dothideomycetes genomes: a test case for predicting lifestyles and emergence of pathogens.</title>
        <authorList>
            <person name="Haridas S."/>
            <person name="Albert R."/>
            <person name="Binder M."/>
            <person name="Bloem J."/>
            <person name="Labutti K."/>
            <person name="Salamov A."/>
            <person name="Andreopoulos B."/>
            <person name="Baker S."/>
            <person name="Barry K."/>
            <person name="Bills G."/>
            <person name="Bluhm B."/>
            <person name="Cannon C."/>
            <person name="Castanera R."/>
            <person name="Culley D."/>
            <person name="Daum C."/>
            <person name="Ezra D."/>
            <person name="Gonzalez J."/>
            <person name="Henrissat B."/>
            <person name="Kuo A."/>
            <person name="Liang C."/>
            <person name="Lipzen A."/>
            <person name="Lutzoni F."/>
            <person name="Magnuson J."/>
            <person name="Mondo S."/>
            <person name="Nolan M."/>
            <person name="Ohm R."/>
            <person name="Pangilinan J."/>
            <person name="Park H.-J."/>
            <person name="Ramirez L."/>
            <person name="Alfaro M."/>
            <person name="Sun H."/>
            <person name="Tritt A."/>
            <person name="Yoshinaga Y."/>
            <person name="Zwiers L.-H."/>
            <person name="Turgeon B."/>
            <person name="Goodwin S."/>
            <person name="Spatafora J."/>
            <person name="Crous P."/>
            <person name="Grigoriev I."/>
        </authorList>
    </citation>
    <scope>NUCLEOTIDE SEQUENCE</scope>
    <source>
        <strain evidence="2">CBS 207.26</strain>
    </source>
</reference>
<evidence type="ECO:0000313" key="2">
    <source>
        <dbReference type="EMBL" id="KAF2183927.1"/>
    </source>
</evidence>
<protein>
    <submittedName>
        <fullName evidence="2">Uncharacterized protein</fullName>
    </submittedName>
</protein>
<keyword evidence="1" id="KW-0812">Transmembrane</keyword>
<gene>
    <name evidence="2" type="ORF">K469DRAFT_203581</name>
</gene>
<dbReference type="EMBL" id="ML994640">
    <property type="protein sequence ID" value="KAF2183927.1"/>
    <property type="molecule type" value="Genomic_DNA"/>
</dbReference>
<proteinExistence type="predicted"/>
<evidence type="ECO:0000256" key="1">
    <source>
        <dbReference type="SAM" id="Phobius"/>
    </source>
</evidence>
<keyword evidence="3" id="KW-1185">Reference proteome</keyword>
<keyword evidence="1" id="KW-1133">Transmembrane helix</keyword>
<sequence length="128" mass="14558">MRKAVCQASKDCQWGFSSHFEWINLLLLICWTLTMWALWLDAFSNNRSSYHGHEFRTFLAVRELSKAIRRTLGDEAEKLPNDELKAGLKTFDSGMSLTDDDVPDDGVEMIGCEPGHSGTSTHYILLFI</sequence>
<keyword evidence="1" id="KW-0472">Membrane</keyword>
<dbReference type="Proteomes" id="UP000800200">
    <property type="component" value="Unassembled WGS sequence"/>
</dbReference>
<evidence type="ECO:0000313" key="3">
    <source>
        <dbReference type="Proteomes" id="UP000800200"/>
    </source>
</evidence>
<feature type="transmembrane region" description="Helical" evidence="1">
    <location>
        <begin position="22"/>
        <end position="40"/>
    </location>
</feature>